<dbReference type="CDD" id="cd03469">
    <property type="entry name" value="Rieske_RO_Alpha_N"/>
    <property type="match status" value="1"/>
</dbReference>
<dbReference type="Gene3D" id="2.102.10.10">
    <property type="entry name" value="Rieske [2Fe-2S] iron-sulphur domain"/>
    <property type="match status" value="1"/>
</dbReference>
<gene>
    <name evidence="13" type="ORF">GX50_03035</name>
</gene>
<keyword evidence="7" id="KW-0479">Metal-binding</keyword>
<evidence type="ECO:0000256" key="9">
    <source>
        <dbReference type="ARBA" id="ARBA00023004"/>
    </source>
</evidence>
<evidence type="ECO:0000256" key="10">
    <source>
        <dbReference type="ARBA" id="ARBA00023014"/>
    </source>
</evidence>
<name>A0A2B7ZJL3_9EURO</name>
<dbReference type="GO" id="GO:0005506">
    <property type="term" value="F:iron ion binding"/>
    <property type="evidence" value="ECO:0007669"/>
    <property type="project" value="InterPro"/>
</dbReference>
<evidence type="ECO:0000256" key="1">
    <source>
        <dbReference type="ARBA" id="ARBA00002149"/>
    </source>
</evidence>
<dbReference type="EMBL" id="PDND01000046">
    <property type="protein sequence ID" value="PGH34166.1"/>
    <property type="molecule type" value="Genomic_DNA"/>
</dbReference>
<comment type="function">
    <text evidence="1">Catalyzes the first step of the osmoprotectant glycine betaine synthesis.</text>
</comment>
<dbReference type="InterPro" id="IPR015879">
    <property type="entry name" value="Ring_hydroxy_dOase_asu_C_dom"/>
</dbReference>
<dbReference type="InterPro" id="IPR001663">
    <property type="entry name" value="Rng_hydr_dOase-A"/>
</dbReference>
<dbReference type="CDD" id="cd00680">
    <property type="entry name" value="RHO_alpha_C"/>
    <property type="match status" value="1"/>
</dbReference>
<dbReference type="PANTHER" id="PTHR43756:SF6">
    <property type="entry name" value="CLUSTER-BINDING PROTEIN, PUTATIVE (AFU_ORTHOLOGUE AFUA_6G03920)-RELATED"/>
    <property type="match status" value="1"/>
</dbReference>
<keyword evidence="14" id="KW-1185">Reference proteome</keyword>
<evidence type="ECO:0000256" key="5">
    <source>
        <dbReference type="ARBA" id="ARBA00014931"/>
    </source>
</evidence>
<evidence type="ECO:0000313" key="14">
    <source>
        <dbReference type="Proteomes" id="UP000226031"/>
    </source>
</evidence>
<dbReference type="SUPFAM" id="SSF50022">
    <property type="entry name" value="ISP domain"/>
    <property type="match status" value="2"/>
</dbReference>
<protein>
    <recommendedName>
        <fullName evidence="5">Choline monooxygenase, chloroplastic</fullName>
        <ecNumber evidence="4">1.14.15.7</ecNumber>
    </recommendedName>
</protein>
<evidence type="ECO:0000256" key="7">
    <source>
        <dbReference type="ARBA" id="ARBA00022723"/>
    </source>
</evidence>
<dbReference type="GO" id="GO:0019285">
    <property type="term" value="P:glycine betaine biosynthetic process from choline"/>
    <property type="evidence" value="ECO:0007669"/>
    <property type="project" value="UniProtKB-UniPathway"/>
</dbReference>
<dbReference type="VEuPathDB" id="FungiDB:EMCG_07689"/>
<dbReference type="SUPFAM" id="SSF55961">
    <property type="entry name" value="Bet v1-like"/>
    <property type="match status" value="1"/>
</dbReference>
<dbReference type="GO" id="GO:0051537">
    <property type="term" value="F:2 iron, 2 sulfur cluster binding"/>
    <property type="evidence" value="ECO:0007669"/>
    <property type="project" value="UniProtKB-KW"/>
</dbReference>
<reference evidence="13 14" key="1">
    <citation type="submission" date="2017-10" db="EMBL/GenBank/DDBJ databases">
        <title>Comparative genomics in systemic dimorphic fungi from Ajellomycetaceae.</title>
        <authorList>
            <person name="Munoz J.F."/>
            <person name="Mcewen J.G."/>
            <person name="Clay O.K."/>
            <person name="Cuomo C.A."/>
        </authorList>
    </citation>
    <scope>NUCLEOTIDE SEQUENCE [LARGE SCALE GENOMIC DNA]</scope>
    <source>
        <strain evidence="13 14">UAMH4076</strain>
    </source>
</reference>
<dbReference type="PANTHER" id="PTHR43756">
    <property type="entry name" value="CHOLINE MONOOXYGENASE, CHLOROPLASTIC"/>
    <property type="match status" value="1"/>
</dbReference>
<dbReference type="InterPro" id="IPR017941">
    <property type="entry name" value="Rieske_2Fe-2S"/>
</dbReference>
<evidence type="ECO:0000256" key="2">
    <source>
        <dbReference type="ARBA" id="ARBA00004866"/>
    </source>
</evidence>
<sequence>MAEFQRTLPASWYRSLPLYQLERRAVFLKAWYLLGPVTRFNEVDTKVQYEIAQERLYVQRQSGTSTLPTSEELKVIHESTGAELPSHLTPTGLLFGGISQDAPDFYEFYPDLEHLLARVDFTRLPYRRSIKYEGNFNWKTMVDGYQECLHCQYTHPSFSIYYPPTFYTVYNHLNFSQHIADPKKPDDGLFLYFFPNCTLNVYGGGMSSFRVCPTGDPNITRMEFDYYHLESGNKFEEYFKFVRQVAMEDYELCERAQENLQKGVYNEGILNPVKETGVVYYQNRVFDLVTEQHRLAKPTERLKKAVEDGMDNSAQSVEVISHRITCEPRRMEYLSSFLSNTYALGSIPIIILAILAVAHKDGKIFRRPLLRWPTAIPLDTLSSNVQSKLTWIEDLFLRRVASPVATSAGMRGPTTETGQSSSINVCKESDFPENWWTGDEVFRLERRAIFSKTWLYTAHISRFTKPGDYHAFEICGFPLFLIQGKDGIIRAFHNVCRHRAYPVISRKKSGSSTVMGCRYHGWSYDTRGHLIKAPQFECLEGFDKTQNSLFEIRTTVTKHGLIFVNLDARDDVPELKRDVRGIDKFENANHISRQSVWIDGWEVEGRFNWKMAVRNLHGDKSTATEVKHESSNLSSLLQSIFGMGRAERLRPSSLGAFPTTSIHVTEKEGVWYSISIVPMEVGRSYMRCDMYGTVAGKQADGGQMTPENIKSNLESRILEFETAYKSLSTPERTNLDKQSSPTEEQISCSHDNAAQELILSQLKSHLKLERVAGEEILPTVRRSNTSDRYKLANELCKELENLVGPISSSLAGQTVVKDSLAW</sequence>
<keyword evidence="8" id="KW-0560">Oxidoreductase</keyword>
<evidence type="ECO:0000256" key="8">
    <source>
        <dbReference type="ARBA" id="ARBA00023002"/>
    </source>
</evidence>
<comment type="pathway">
    <text evidence="2">Amine and polyamine biosynthesis; betaine biosynthesis via choline pathway; betaine aldehyde from choline (monooxygenase route): step 1/1.</text>
</comment>
<organism evidence="13 14">
    <name type="scientific">[Emmonsia] crescens</name>
    <dbReference type="NCBI Taxonomy" id="73230"/>
    <lineage>
        <taxon>Eukaryota</taxon>
        <taxon>Fungi</taxon>
        <taxon>Dikarya</taxon>
        <taxon>Ascomycota</taxon>
        <taxon>Pezizomycotina</taxon>
        <taxon>Eurotiomycetes</taxon>
        <taxon>Eurotiomycetidae</taxon>
        <taxon>Onygenales</taxon>
        <taxon>Ajellomycetaceae</taxon>
        <taxon>Emergomyces</taxon>
    </lineage>
</organism>
<evidence type="ECO:0000256" key="11">
    <source>
        <dbReference type="ARBA" id="ARBA00049097"/>
    </source>
</evidence>
<dbReference type="Pfam" id="PF00848">
    <property type="entry name" value="Ring_hydroxyl_A"/>
    <property type="match status" value="2"/>
</dbReference>
<dbReference type="InterPro" id="IPR036922">
    <property type="entry name" value="Rieske_2Fe-2S_sf"/>
</dbReference>
<dbReference type="Gene3D" id="3.90.380.10">
    <property type="entry name" value="Naphthalene 1,2-dioxygenase Alpha Subunit, Chain A, domain 1"/>
    <property type="match status" value="2"/>
</dbReference>
<proteinExistence type="inferred from homology"/>
<keyword evidence="6" id="KW-0001">2Fe-2S</keyword>
<evidence type="ECO:0000256" key="6">
    <source>
        <dbReference type="ARBA" id="ARBA00022714"/>
    </source>
</evidence>
<evidence type="ECO:0000256" key="3">
    <source>
        <dbReference type="ARBA" id="ARBA00010848"/>
    </source>
</evidence>
<dbReference type="PROSITE" id="PS51296">
    <property type="entry name" value="RIESKE"/>
    <property type="match status" value="1"/>
</dbReference>
<dbReference type="Proteomes" id="UP000226031">
    <property type="component" value="Unassembled WGS sequence"/>
</dbReference>
<comment type="catalytic activity">
    <reaction evidence="11">
        <text>choline + 2 reduced [2Fe-2S]-[ferredoxin] + O2 + 2 H(+) = betaine aldehyde hydrate + 2 oxidized [2Fe-2S]-[ferredoxin] + H2O</text>
        <dbReference type="Rhea" id="RHEA:17769"/>
        <dbReference type="Rhea" id="RHEA-COMP:10000"/>
        <dbReference type="Rhea" id="RHEA-COMP:10001"/>
        <dbReference type="ChEBI" id="CHEBI:15354"/>
        <dbReference type="ChEBI" id="CHEBI:15377"/>
        <dbReference type="ChEBI" id="CHEBI:15378"/>
        <dbReference type="ChEBI" id="CHEBI:15379"/>
        <dbReference type="ChEBI" id="CHEBI:15870"/>
        <dbReference type="ChEBI" id="CHEBI:33737"/>
        <dbReference type="ChEBI" id="CHEBI:33738"/>
        <dbReference type="EC" id="1.14.15.7"/>
    </reaction>
</comment>
<comment type="similarity">
    <text evidence="3">Belongs to the choline monooxygenase family.</text>
</comment>
<dbReference type="EC" id="1.14.15.7" evidence="4"/>
<accession>A0A2B7ZJL3</accession>
<evidence type="ECO:0000259" key="12">
    <source>
        <dbReference type="PROSITE" id="PS51296"/>
    </source>
</evidence>
<comment type="caution">
    <text evidence="13">The sequence shown here is derived from an EMBL/GenBank/DDBJ whole genome shotgun (WGS) entry which is preliminary data.</text>
</comment>
<keyword evidence="10" id="KW-0411">Iron-sulfur</keyword>
<dbReference type="Pfam" id="PF00355">
    <property type="entry name" value="Rieske"/>
    <property type="match status" value="1"/>
</dbReference>
<keyword evidence="9" id="KW-0408">Iron</keyword>
<evidence type="ECO:0000256" key="4">
    <source>
        <dbReference type="ARBA" id="ARBA00012763"/>
    </source>
</evidence>
<evidence type="ECO:0000313" key="13">
    <source>
        <dbReference type="EMBL" id="PGH34166.1"/>
    </source>
</evidence>
<dbReference type="PRINTS" id="PR00090">
    <property type="entry name" value="RNGDIOXGNASE"/>
</dbReference>
<dbReference type="STRING" id="73230.A0A2B7ZJL3"/>
<dbReference type="VEuPathDB" id="FungiDB:EMCG_07690"/>
<feature type="domain" description="Rieske" evidence="12">
    <location>
        <begin position="455"/>
        <end position="542"/>
    </location>
</feature>
<dbReference type="GO" id="GO:0019133">
    <property type="term" value="F:choline monooxygenase activity"/>
    <property type="evidence" value="ECO:0007669"/>
    <property type="project" value="UniProtKB-EC"/>
</dbReference>
<dbReference type="AlphaFoldDB" id="A0A2B7ZJL3"/>
<dbReference type="UniPathway" id="UPA00529">
    <property type="reaction ID" value="UER00430"/>
</dbReference>